<keyword evidence="2" id="KW-1185">Reference proteome</keyword>
<dbReference type="PANTHER" id="PTHR10826:SF27">
    <property type="entry name" value="OS06G0326500 PROTEIN"/>
    <property type="match status" value="1"/>
</dbReference>
<dbReference type="EMBL" id="KZ305075">
    <property type="protein sequence ID" value="PIA29994.1"/>
    <property type="molecule type" value="Genomic_DNA"/>
</dbReference>
<dbReference type="Proteomes" id="UP000230069">
    <property type="component" value="Unassembled WGS sequence"/>
</dbReference>
<sequence length="186" mass="20556">MRSLATSLVKKATILTPLLLSNNNTIVHSTLLLLLKKVCSEPFLFHHPFRFSSFSTAIEKPSSDKRVGGIIQSKLLQAEGLPVPDGFSFQIIDNPGDDSISLQKNFADETIKILVYYPDDDAQVLDGDKSSGMLNISLIVTVVKGDGPCMEFRCRAFHDNVKIQRMLIKGPADSSEEIPYEGPEFL</sequence>
<dbReference type="SUPFAM" id="SSF54529">
    <property type="entry name" value="Mitochondrial glycoprotein MAM33-like"/>
    <property type="match status" value="1"/>
</dbReference>
<gene>
    <name evidence="1" type="ORF">AQUCO_05800222v1</name>
</gene>
<evidence type="ECO:0000313" key="2">
    <source>
        <dbReference type="Proteomes" id="UP000230069"/>
    </source>
</evidence>
<dbReference type="Gene3D" id="3.10.280.10">
    <property type="entry name" value="Mitochondrial glycoprotein"/>
    <property type="match status" value="1"/>
</dbReference>
<organism evidence="1 2">
    <name type="scientific">Aquilegia coerulea</name>
    <name type="common">Rocky mountain columbine</name>
    <dbReference type="NCBI Taxonomy" id="218851"/>
    <lineage>
        <taxon>Eukaryota</taxon>
        <taxon>Viridiplantae</taxon>
        <taxon>Streptophyta</taxon>
        <taxon>Embryophyta</taxon>
        <taxon>Tracheophyta</taxon>
        <taxon>Spermatophyta</taxon>
        <taxon>Magnoliopsida</taxon>
        <taxon>Ranunculales</taxon>
        <taxon>Ranunculaceae</taxon>
        <taxon>Thalictroideae</taxon>
        <taxon>Aquilegia</taxon>
    </lineage>
</organism>
<evidence type="ECO:0000313" key="1">
    <source>
        <dbReference type="EMBL" id="PIA29994.1"/>
    </source>
</evidence>
<dbReference type="STRING" id="218851.A0A2G5CFD4"/>
<dbReference type="InterPro" id="IPR036561">
    <property type="entry name" value="MAM33_sf"/>
</dbReference>
<dbReference type="Pfam" id="PF02330">
    <property type="entry name" value="MAM33"/>
    <property type="match status" value="1"/>
</dbReference>
<accession>A0A2G5CFD4</accession>
<reference evidence="1 2" key="1">
    <citation type="submission" date="2017-09" db="EMBL/GenBank/DDBJ databases">
        <title>WGS assembly of Aquilegia coerulea Goldsmith.</title>
        <authorList>
            <person name="Hodges S."/>
            <person name="Kramer E."/>
            <person name="Nordborg M."/>
            <person name="Tomkins J."/>
            <person name="Borevitz J."/>
            <person name="Derieg N."/>
            <person name="Yan J."/>
            <person name="Mihaltcheva S."/>
            <person name="Hayes R.D."/>
            <person name="Rokhsar D."/>
        </authorList>
    </citation>
    <scope>NUCLEOTIDE SEQUENCE [LARGE SCALE GENOMIC DNA]</scope>
    <source>
        <strain evidence="2">cv. Goldsmith</strain>
    </source>
</reference>
<dbReference type="OrthoDB" id="278212at2759"/>
<dbReference type="GO" id="GO:0005759">
    <property type="term" value="C:mitochondrial matrix"/>
    <property type="evidence" value="ECO:0007669"/>
    <property type="project" value="InterPro"/>
</dbReference>
<protein>
    <submittedName>
        <fullName evidence="1">Uncharacterized protein</fullName>
    </submittedName>
</protein>
<proteinExistence type="predicted"/>
<dbReference type="InParanoid" id="A0A2G5CFD4"/>
<dbReference type="AlphaFoldDB" id="A0A2G5CFD4"/>
<name>A0A2G5CFD4_AQUCA</name>
<dbReference type="InterPro" id="IPR003428">
    <property type="entry name" value="MAM33"/>
</dbReference>
<dbReference type="PANTHER" id="PTHR10826">
    <property type="entry name" value="COMPLEMENT COMPONENT 1"/>
    <property type="match status" value="1"/>
</dbReference>